<sequence length="455" mass="49200">MFTLRRATGALAPLALLLSGTALSAQDAGRMDKAVTEHADDKKYMGTALVAIGDEVLLDKGYGSANLEWDIANSPDTKFRLGSITKQFTAVSILLLHERGELDINAPVKTYWPDAPASWDDITVAHLVHHTSGIPSITSFEDFPRWKYQPWKLETLVGKFAERELEFEPGSQWKYSNSGYLLLSAIVGKVTGEPLGAFMQANIFDPLGMASTGVDDTDKILPKRASGYSPSEDGVINADYVSMTIPTGGGDMYSTTGDLLKWQQGLFGGKLLKPETLQTYLAPVDFEAFGEAKYASGVLVEEIEGQTVYWHGGGIEGFNTWLGHDPAKDITVVVLANLNGGSANQLGRSLMTLAQGGEVQLASELVEVSTNDIDLEQYAGTYRVSPQFALKFFVEDGQFMTQATGQAAHPVFASGEDEFFLKVVDARLKFNRGEDGAVNSVTLNQGGGTVEASRE</sequence>
<dbReference type="InterPro" id="IPR012338">
    <property type="entry name" value="Beta-lactam/transpept-like"/>
</dbReference>
<dbReference type="Pfam" id="PF11954">
    <property type="entry name" value="DUF3471"/>
    <property type="match status" value="1"/>
</dbReference>
<comment type="caution">
    <text evidence="4">The sequence shown here is derived from an EMBL/GenBank/DDBJ whole genome shotgun (WGS) entry which is preliminary data.</text>
</comment>
<dbReference type="EMBL" id="JAIGNK010000001">
    <property type="protein sequence ID" value="MBX7457162.1"/>
    <property type="molecule type" value="Genomic_DNA"/>
</dbReference>
<dbReference type="Proteomes" id="UP000783253">
    <property type="component" value="Unassembled WGS sequence"/>
</dbReference>
<name>A0ABS7IUR2_9SPHN</name>
<protein>
    <submittedName>
        <fullName evidence="4">Serine hydrolase</fullName>
    </submittedName>
</protein>
<evidence type="ECO:0000313" key="4">
    <source>
        <dbReference type="EMBL" id="MBX7457162.1"/>
    </source>
</evidence>
<evidence type="ECO:0000256" key="1">
    <source>
        <dbReference type="SAM" id="SignalP"/>
    </source>
</evidence>
<dbReference type="Gene3D" id="3.40.710.10">
    <property type="entry name" value="DD-peptidase/beta-lactamase superfamily"/>
    <property type="match status" value="1"/>
</dbReference>
<dbReference type="GO" id="GO:0016787">
    <property type="term" value="F:hydrolase activity"/>
    <property type="evidence" value="ECO:0007669"/>
    <property type="project" value="UniProtKB-KW"/>
</dbReference>
<gene>
    <name evidence="4" type="ORF">K3152_02785</name>
</gene>
<feature type="domain" description="Beta-lactamase-related" evidence="2">
    <location>
        <begin position="32"/>
        <end position="343"/>
    </location>
</feature>
<reference evidence="4 5" key="1">
    <citation type="submission" date="2021-08" db="EMBL/GenBank/DDBJ databases">
        <title>Comparative Genomics Analysis of the Genus Qipengyuania Reveals Extensive Genetic Diversity and Metabolic Versatility, Including the Description of Fifteen Novel Species.</title>
        <authorList>
            <person name="Liu Y."/>
        </authorList>
    </citation>
    <scope>NUCLEOTIDE SEQUENCE [LARGE SCALE GENOMIC DNA]</scope>
    <source>
        <strain evidence="4 5">1NDH17</strain>
    </source>
</reference>
<dbReference type="Pfam" id="PF00144">
    <property type="entry name" value="Beta-lactamase"/>
    <property type="match status" value="1"/>
</dbReference>
<evidence type="ECO:0000259" key="2">
    <source>
        <dbReference type="Pfam" id="PF00144"/>
    </source>
</evidence>
<dbReference type="RefSeq" id="WP_221572493.1">
    <property type="nucleotide sequence ID" value="NZ_JAIGNK010000001.1"/>
</dbReference>
<evidence type="ECO:0000313" key="5">
    <source>
        <dbReference type="Proteomes" id="UP000783253"/>
    </source>
</evidence>
<dbReference type="InterPro" id="IPR050491">
    <property type="entry name" value="AmpC-like"/>
</dbReference>
<dbReference type="PANTHER" id="PTHR46825:SF9">
    <property type="entry name" value="BETA-LACTAMASE-RELATED DOMAIN-CONTAINING PROTEIN"/>
    <property type="match status" value="1"/>
</dbReference>
<dbReference type="InterPro" id="IPR021860">
    <property type="entry name" value="Peptidase_S12_Pab87-rel_C"/>
</dbReference>
<dbReference type="InterPro" id="IPR001466">
    <property type="entry name" value="Beta-lactam-related"/>
</dbReference>
<keyword evidence="1" id="KW-0732">Signal</keyword>
<dbReference type="PANTHER" id="PTHR46825">
    <property type="entry name" value="D-ALANYL-D-ALANINE-CARBOXYPEPTIDASE/ENDOPEPTIDASE AMPH"/>
    <property type="match status" value="1"/>
</dbReference>
<keyword evidence="5" id="KW-1185">Reference proteome</keyword>
<proteinExistence type="predicted"/>
<keyword evidence="4" id="KW-0378">Hydrolase</keyword>
<feature type="signal peptide" evidence="1">
    <location>
        <begin position="1"/>
        <end position="24"/>
    </location>
</feature>
<dbReference type="SUPFAM" id="SSF56601">
    <property type="entry name" value="beta-lactamase/transpeptidase-like"/>
    <property type="match status" value="1"/>
</dbReference>
<evidence type="ECO:0000259" key="3">
    <source>
        <dbReference type="Pfam" id="PF11954"/>
    </source>
</evidence>
<feature type="domain" description="Peptidase S12 Pab87-related C-terminal" evidence="3">
    <location>
        <begin position="369"/>
        <end position="444"/>
    </location>
</feature>
<accession>A0ABS7IUR2</accession>
<organism evidence="4 5">
    <name type="scientific">Qipengyuania polymorpha</name>
    <dbReference type="NCBI Taxonomy" id="2867234"/>
    <lineage>
        <taxon>Bacteria</taxon>
        <taxon>Pseudomonadati</taxon>
        <taxon>Pseudomonadota</taxon>
        <taxon>Alphaproteobacteria</taxon>
        <taxon>Sphingomonadales</taxon>
        <taxon>Erythrobacteraceae</taxon>
        <taxon>Qipengyuania</taxon>
    </lineage>
</organism>
<feature type="chain" id="PRO_5046111819" evidence="1">
    <location>
        <begin position="25"/>
        <end position="455"/>
    </location>
</feature>